<evidence type="ECO:0000313" key="1">
    <source>
        <dbReference type="EMBL" id="GEL26564.1"/>
    </source>
</evidence>
<evidence type="ECO:0000313" key="2">
    <source>
        <dbReference type="Proteomes" id="UP000321685"/>
    </source>
</evidence>
<name>A0A511DS40_9PSEU</name>
<proteinExistence type="predicted"/>
<protein>
    <submittedName>
        <fullName evidence="1">Uncharacterized protein</fullName>
    </submittedName>
</protein>
<sequence>MADGEVADRAVQGGREGPAEVGVGAGFDLACAPAGADGHGAEFTEEDGLADAAESGEDEAAFGAAAGDSFQDDLEGVHLLVAAGELRGALAGSGRERIADGVHGSDGIRLSWPDPRFRYRTRSRVVDRLVYESLGVVGERLIRGDQTCSIAPSRAFSRIY</sequence>
<accession>A0A511DS40</accession>
<gene>
    <name evidence="1" type="ORF">PSU4_55180</name>
</gene>
<comment type="caution">
    <text evidence="1">The sequence shown here is derived from an EMBL/GenBank/DDBJ whole genome shotgun (WGS) entry which is preliminary data.</text>
</comment>
<organism evidence="1 2">
    <name type="scientific">Pseudonocardia sulfidoxydans NBRC 16205</name>
    <dbReference type="NCBI Taxonomy" id="1223511"/>
    <lineage>
        <taxon>Bacteria</taxon>
        <taxon>Bacillati</taxon>
        <taxon>Actinomycetota</taxon>
        <taxon>Actinomycetes</taxon>
        <taxon>Pseudonocardiales</taxon>
        <taxon>Pseudonocardiaceae</taxon>
        <taxon>Pseudonocardia</taxon>
    </lineage>
</organism>
<keyword evidence="2" id="KW-1185">Reference proteome</keyword>
<dbReference type="EMBL" id="BJVJ01000097">
    <property type="protein sequence ID" value="GEL26564.1"/>
    <property type="molecule type" value="Genomic_DNA"/>
</dbReference>
<dbReference type="AlphaFoldDB" id="A0A511DS40"/>
<reference evidence="1 2" key="1">
    <citation type="submission" date="2019-07" db="EMBL/GenBank/DDBJ databases">
        <title>Whole genome shotgun sequence of Pseudonocardia sulfidoxydans NBRC 16205.</title>
        <authorList>
            <person name="Hosoyama A."/>
            <person name="Uohara A."/>
            <person name="Ohji S."/>
            <person name="Ichikawa N."/>
        </authorList>
    </citation>
    <scope>NUCLEOTIDE SEQUENCE [LARGE SCALE GENOMIC DNA]</scope>
    <source>
        <strain evidence="1 2">NBRC 16205</strain>
    </source>
</reference>
<dbReference type="Proteomes" id="UP000321685">
    <property type="component" value="Unassembled WGS sequence"/>
</dbReference>